<organism evidence="1 2">
    <name type="scientific">Mycena alexandri</name>
    <dbReference type="NCBI Taxonomy" id="1745969"/>
    <lineage>
        <taxon>Eukaryota</taxon>
        <taxon>Fungi</taxon>
        <taxon>Dikarya</taxon>
        <taxon>Basidiomycota</taxon>
        <taxon>Agaricomycotina</taxon>
        <taxon>Agaricomycetes</taxon>
        <taxon>Agaricomycetidae</taxon>
        <taxon>Agaricales</taxon>
        <taxon>Marasmiineae</taxon>
        <taxon>Mycenaceae</taxon>
        <taxon>Mycena</taxon>
    </lineage>
</organism>
<comment type="caution">
    <text evidence="1">The sequence shown here is derived from an EMBL/GenBank/DDBJ whole genome shotgun (WGS) entry which is preliminary data.</text>
</comment>
<protein>
    <recommendedName>
        <fullName evidence="3">F-box domain-containing protein</fullName>
    </recommendedName>
</protein>
<keyword evidence="2" id="KW-1185">Reference proteome</keyword>
<dbReference type="InterPro" id="IPR032675">
    <property type="entry name" value="LRR_dom_sf"/>
</dbReference>
<reference evidence="1" key="1">
    <citation type="submission" date="2023-03" db="EMBL/GenBank/DDBJ databases">
        <title>Massive genome expansion in bonnet fungi (Mycena s.s.) driven by repeated elements and novel gene families across ecological guilds.</title>
        <authorList>
            <consortium name="Lawrence Berkeley National Laboratory"/>
            <person name="Harder C.B."/>
            <person name="Miyauchi S."/>
            <person name="Viragh M."/>
            <person name="Kuo A."/>
            <person name="Thoen E."/>
            <person name="Andreopoulos B."/>
            <person name="Lu D."/>
            <person name="Skrede I."/>
            <person name="Drula E."/>
            <person name="Henrissat B."/>
            <person name="Morin E."/>
            <person name="Kohler A."/>
            <person name="Barry K."/>
            <person name="LaButti K."/>
            <person name="Morin E."/>
            <person name="Salamov A."/>
            <person name="Lipzen A."/>
            <person name="Mereny Z."/>
            <person name="Hegedus B."/>
            <person name="Baldrian P."/>
            <person name="Stursova M."/>
            <person name="Weitz H."/>
            <person name="Taylor A."/>
            <person name="Grigoriev I.V."/>
            <person name="Nagy L.G."/>
            <person name="Martin F."/>
            <person name="Kauserud H."/>
        </authorList>
    </citation>
    <scope>NUCLEOTIDE SEQUENCE</scope>
    <source>
        <strain evidence="1">CBHHK200</strain>
    </source>
</reference>
<dbReference type="SUPFAM" id="SSF52047">
    <property type="entry name" value="RNI-like"/>
    <property type="match status" value="1"/>
</dbReference>
<proteinExistence type="predicted"/>
<evidence type="ECO:0000313" key="1">
    <source>
        <dbReference type="EMBL" id="KAJ7045866.1"/>
    </source>
</evidence>
<gene>
    <name evidence="1" type="ORF">C8F04DRAFT_1025926</name>
</gene>
<evidence type="ECO:0000313" key="2">
    <source>
        <dbReference type="Proteomes" id="UP001218188"/>
    </source>
</evidence>
<dbReference type="EMBL" id="JARJCM010000004">
    <property type="protein sequence ID" value="KAJ7045866.1"/>
    <property type="molecule type" value="Genomic_DNA"/>
</dbReference>
<name>A0AAD6TIC9_9AGAR</name>
<dbReference type="AlphaFoldDB" id="A0AAD6TIC9"/>
<dbReference type="Gene3D" id="3.80.10.10">
    <property type="entry name" value="Ribonuclease Inhibitor"/>
    <property type="match status" value="1"/>
</dbReference>
<sequence>MLPELVEYILDFLHDFDDRGTLLSCSLVSRAWVQSSQKCLFSNIVLRNSPFWHLRYPGVTGILSHRLNSLLNGTPHIARYIRALRIENSGFGTSCWLNSEPSFPQLLSKLSNLRNLALYAIRWEDLSEDRQQPLRALLASPTLSSVRLHRCSTFFQFLALISMAPNLKRLSLARASSYFEPEPDLPDDHRTLSKPATLDVLALYETILPENFTSAVSQYLDITRLHTLIFLDNDTYVSAAPLLALLGQTGTLQRLELGDIPEPTDFDLRLIPSLRQLSFVGVQMGEGQLSTAHLIQFLSGIPQAEDICIEVEIYSAWPEGIHWDVWAKLDDLSEWNHLRNITFDVCVYWSESLVPCAPDSPVAMNELANLKAIFPRLSGNGILRVNLISALSPNSYM</sequence>
<accession>A0AAD6TIC9</accession>
<dbReference type="Proteomes" id="UP001218188">
    <property type="component" value="Unassembled WGS sequence"/>
</dbReference>
<evidence type="ECO:0008006" key="3">
    <source>
        <dbReference type="Google" id="ProtNLM"/>
    </source>
</evidence>